<dbReference type="CDD" id="cd00085">
    <property type="entry name" value="HNHc"/>
    <property type="match status" value="1"/>
</dbReference>
<evidence type="ECO:0000259" key="1">
    <source>
        <dbReference type="SMART" id="SM00507"/>
    </source>
</evidence>
<protein>
    <submittedName>
        <fullName evidence="2">REP13E12 repeat protein</fullName>
    </submittedName>
</protein>
<organism evidence="2 3">
    <name type="scientific">Mycobacterium lentiflavum</name>
    <dbReference type="NCBI Taxonomy" id="141349"/>
    <lineage>
        <taxon>Bacteria</taxon>
        <taxon>Bacillati</taxon>
        <taxon>Actinomycetota</taxon>
        <taxon>Actinomycetes</taxon>
        <taxon>Mycobacteriales</taxon>
        <taxon>Mycobacteriaceae</taxon>
        <taxon>Mycobacterium</taxon>
        <taxon>Mycobacterium simiae complex</taxon>
    </lineage>
</organism>
<reference evidence="2 3" key="1">
    <citation type="submission" date="2015-03" db="EMBL/GenBank/DDBJ databases">
        <authorList>
            <person name="Urmite Genomes"/>
        </authorList>
    </citation>
    <scope>NUCLEOTIDE SEQUENCE [LARGE SCALE GENOMIC DNA]</scope>
    <source>
        <strain evidence="2 3">CSUR P1491</strain>
    </source>
</reference>
<dbReference type="STRING" id="141349.BN1232_03405"/>
<gene>
    <name evidence="2" type="ORF">BN1232_03405</name>
</gene>
<feature type="domain" description="HNH nuclease" evidence="1">
    <location>
        <begin position="375"/>
        <end position="427"/>
    </location>
</feature>
<dbReference type="EMBL" id="CTEE01000001">
    <property type="protein sequence ID" value="CQD15844.1"/>
    <property type="molecule type" value="Genomic_DNA"/>
</dbReference>
<dbReference type="InterPro" id="IPR003615">
    <property type="entry name" value="HNH_nuc"/>
</dbReference>
<name>A0A0E4GYH0_MYCLN</name>
<dbReference type="AlphaFoldDB" id="A0A0E4GYH0"/>
<evidence type="ECO:0000313" key="2">
    <source>
        <dbReference type="EMBL" id="CQD15844.1"/>
    </source>
</evidence>
<dbReference type="InterPro" id="IPR003870">
    <property type="entry name" value="DUF222"/>
</dbReference>
<evidence type="ECO:0000313" key="3">
    <source>
        <dbReference type="Proteomes" id="UP000199251"/>
    </source>
</evidence>
<dbReference type="Pfam" id="PF02720">
    <property type="entry name" value="DUF222"/>
    <property type="match status" value="1"/>
</dbReference>
<proteinExistence type="predicted"/>
<accession>A0A0E4GYH0</accession>
<dbReference type="SMART" id="SM00507">
    <property type="entry name" value="HNHc"/>
    <property type="match status" value="1"/>
</dbReference>
<sequence length="479" mass="52132">MIHFGFSGFKADLLVVGQEYHSNMSSSSREEIRADFDALRSAVSRVVGHTFDVLTTPERLALLERLAHETRRLRVPGHELINQLGEQSDSGELGGTLTAALADRLRITRSEAGRRIAEAADLGPRRAISGEPLPPQLTATAKAQRDGKIGPSHVAVIRQFFERLPQWVDIETRECAEKDLAEHATHYRPDQVAKLADRLAACLNPDGSYTDADRVRRRGVTLGKQDIDGMSRLSGWLTPETRATVEAVLAKTASPGMCNPEDNLPVVDGTPAADVARRDIRTAAQRNHDGLNAALRALLASGKLGQHNGLPATIIVTTSLNDLDAADGSGLTGGGTVLPMSDVIRLARHAHHYLAVFDDAKPVALYHTKRLASIGQRIVLYAKDRGCTRPGCDVPGYWCEVHHVEDWATTHCTDIDRLALACGPDHKLNEQGWATRKRANGDTEWIPPPHLDRDQPRVNTFHHPERLLAAEADGAGGAA</sequence>
<dbReference type="Proteomes" id="UP000199251">
    <property type="component" value="Unassembled WGS sequence"/>
</dbReference>